<sequence>MQLRHLRIEVPATDIFNGSSRYLVALLATSDESNVKDTALFDEMTVYLHGFPDMSVHPTRVDFASRMPAKLADFFMNQRLEKKKRAFLTFNFGGIPGSDDELRFTDKTISQEVQDTVAVCHYIRSHLLGPVNGRLHVVGLSTGAILGALLRDKQVADTITVIAGLLDLTKGVHFDFNQLQLEQCSSQGWCWKEFYLEEGCPLPKNVEISLDGVHSTTERINDTTAPSKVFVRLEERYIQEYYDGSLDIVQAVSQPGLPPLLVIHGDADQDVPFENGKELFQAAAEPKTFLAIANANHLLSNSKHLKKACYAIRKHMTVMEC</sequence>
<proteinExistence type="predicted"/>
<gene>
    <name evidence="1" type="ORF">PBS003_LOCUS4927</name>
</gene>
<organism evidence="1 2">
    <name type="scientific">Peronospora belbahrii</name>
    <dbReference type="NCBI Taxonomy" id="622444"/>
    <lineage>
        <taxon>Eukaryota</taxon>
        <taxon>Sar</taxon>
        <taxon>Stramenopiles</taxon>
        <taxon>Oomycota</taxon>
        <taxon>Peronosporomycetes</taxon>
        <taxon>Peronosporales</taxon>
        <taxon>Peronosporaceae</taxon>
        <taxon>Peronospora</taxon>
    </lineage>
</organism>
<accession>A0AAU9L119</accession>
<dbReference type="SUPFAM" id="SSF53474">
    <property type="entry name" value="alpha/beta-Hydrolases"/>
    <property type="match status" value="1"/>
</dbReference>
<dbReference type="Proteomes" id="UP001160483">
    <property type="component" value="Unassembled WGS sequence"/>
</dbReference>
<dbReference type="AlphaFoldDB" id="A0AAU9L119"/>
<evidence type="ECO:0000313" key="2">
    <source>
        <dbReference type="Proteomes" id="UP001160483"/>
    </source>
</evidence>
<protein>
    <recommendedName>
        <fullName evidence="3">Peptidase S9 prolyl oligopeptidase catalytic domain-containing protein</fullName>
    </recommendedName>
</protein>
<name>A0AAU9L119_9STRA</name>
<evidence type="ECO:0008006" key="3">
    <source>
        <dbReference type="Google" id="ProtNLM"/>
    </source>
</evidence>
<reference evidence="1" key="1">
    <citation type="submission" date="2021-11" db="EMBL/GenBank/DDBJ databases">
        <authorList>
            <person name="Islam A."/>
            <person name="Islam S."/>
            <person name="Flora M.S."/>
            <person name="Rahman M."/>
            <person name="Ziaur R.M."/>
            <person name="Epstein J.H."/>
            <person name="Hassan M."/>
            <person name="Klassen M."/>
            <person name="Woodard K."/>
            <person name="Webb A."/>
            <person name="Webby R.J."/>
            <person name="El Zowalaty M.E."/>
        </authorList>
    </citation>
    <scope>NUCLEOTIDE SEQUENCE</scope>
    <source>
        <strain evidence="1">Pbs3</strain>
    </source>
</reference>
<evidence type="ECO:0000313" key="1">
    <source>
        <dbReference type="EMBL" id="CAH0478224.1"/>
    </source>
</evidence>
<dbReference type="Gene3D" id="3.40.50.1820">
    <property type="entry name" value="alpha/beta hydrolase"/>
    <property type="match status" value="1"/>
</dbReference>
<comment type="caution">
    <text evidence="1">The sequence shown here is derived from an EMBL/GenBank/DDBJ whole genome shotgun (WGS) entry which is preliminary data.</text>
</comment>
<dbReference type="InterPro" id="IPR029058">
    <property type="entry name" value="AB_hydrolase_fold"/>
</dbReference>
<dbReference type="EMBL" id="CAKKTJ010000223">
    <property type="protein sequence ID" value="CAH0478224.1"/>
    <property type="molecule type" value="Genomic_DNA"/>
</dbReference>